<dbReference type="PANTHER" id="PTHR14237">
    <property type="entry name" value="MOLYBDOPTERIN COFACTOR SULFURASE MOSC"/>
    <property type="match status" value="1"/>
</dbReference>
<dbReference type="EMBL" id="JACVVK020000093">
    <property type="protein sequence ID" value="KAK7493458.1"/>
    <property type="molecule type" value="Genomic_DNA"/>
</dbReference>
<reference evidence="2 3" key="1">
    <citation type="journal article" date="2023" name="Sci. Data">
        <title>Genome assembly of the Korean intertidal mud-creeper Batillaria attramentaria.</title>
        <authorList>
            <person name="Patra A.K."/>
            <person name="Ho P.T."/>
            <person name="Jun S."/>
            <person name="Lee S.J."/>
            <person name="Kim Y."/>
            <person name="Won Y.J."/>
        </authorList>
    </citation>
    <scope>NUCLEOTIDE SEQUENCE [LARGE SCALE GENOMIC DNA]</scope>
    <source>
        <strain evidence="2">Wonlab-2016</strain>
    </source>
</reference>
<dbReference type="InterPro" id="IPR011037">
    <property type="entry name" value="Pyrv_Knase-like_insert_dom_sf"/>
</dbReference>
<organism evidence="2 3">
    <name type="scientific">Batillaria attramentaria</name>
    <dbReference type="NCBI Taxonomy" id="370345"/>
    <lineage>
        <taxon>Eukaryota</taxon>
        <taxon>Metazoa</taxon>
        <taxon>Spiralia</taxon>
        <taxon>Lophotrochozoa</taxon>
        <taxon>Mollusca</taxon>
        <taxon>Gastropoda</taxon>
        <taxon>Caenogastropoda</taxon>
        <taxon>Sorbeoconcha</taxon>
        <taxon>Cerithioidea</taxon>
        <taxon>Batillariidae</taxon>
        <taxon>Batillaria</taxon>
    </lineage>
</organism>
<evidence type="ECO:0000313" key="2">
    <source>
        <dbReference type="EMBL" id="KAK7493458.1"/>
    </source>
</evidence>
<dbReference type="Pfam" id="PF03473">
    <property type="entry name" value="MOSC"/>
    <property type="match status" value="1"/>
</dbReference>
<keyword evidence="3" id="KW-1185">Reference proteome</keyword>
<evidence type="ECO:0000313" key="3">
    <source>
        <dbReference type="Proteomes" id="UP001519460"/>
    </source>
</evidence>
<dbReference type="SUPFAM" id="SSF141673">
    <property type="entry name" value="MOSC N-terminal domain-like"/>
    <property type="match status" value="1"/>
</dbReference>
<protein>
    <recommendedName>
        <fullName evidence="1">MOSC domain-containing protein</fullName>
    </recommendedName>
</protein>
<dbReference type="Proteomes" id="UP001519460">
    <property type="component" value="Unassembled WGS sequence"/>
</dbReference>
<dbReference type="AlphaFoldDB" id="A0ABD0L2K2"/>
<dbReference type="PANTHER" id="PTHR14237:SF19">
    <property type="entry name" value="MITOCHONDRIAL AMIDOXIME REDUCING COMPONENT 1"/>
    <property type="match status" value="1"/>
</dbReference>
<dbReference type="InterPro" id="IPR005303">
    <property type="entry name" value="MOCOS_middle"/>
</dbReference>
<comment type="caution">
    <text evidence="2">The sequence shown here is derived from an EMBL/GenBank/DDBJ whole genome shotgun (WGS) entry which is preliminary data.</text>
</comment>
<proteinExistence type="predicted"/>
<dbReference type="InterPro" id="IPR005302">
    <property type="entry name" value="MoCF_Sase_C"/>
</dbReference>
<accession>A0ABD0L2K2</accession>
<name>A0ABD0L2K2_9CAEN</name>
<dbReference type="PROSITE" id="PS51340">
    <property type="entry name" value="MOSC"/>
    <property type="match status" value="1"/>
</dbReference>
<dbReference type="Pfam" id="PF03476">
    <property type="entry name" value="MOSC_N"/>
    <property type="match status" value="1"/>
</dbReference>
<gene>
    <name evidence="2" type="ORF">BaRGS_00015358</name>
</gene>
<evidence type="ECO:0000259" key="1">
    <source>
        <dbReference type="PROSITE" id="PS51340"/>
    </source>
</evidence>
<sequence length="323" mass="35945">MESLSPESAIFAALASGAVAKFVFAAVTYANRRRAMVKVGTVTELNCYPIKSCGGFSVERGLCTPLGLKVGGITDRHWLVVRSNGDFITQRQFPRMALIHTEIREQNLVLKAPDMPDLIVPLNPAMDRSKIMKCRVWEQRLAGLDCGAEAANWLSKYLEEPGLRLLYSAPGLPRQDITQKKAPWGNPALYGDQAAFTDYCSYLIATEESLVALNQRLMDPVTMLTFRPNIVIQGSPAFDEDTWNEIQIGDSATFRMLFPCPRCLLTTVNQTTGVRNENSEPLKTLQSFRCFPKYEKSPLFGVYATLDIPAPIKVGDPVYAIRK</sequence>
<dbReference type="SUPFAM" id="SSF50800">
    <property type="entry name" value="PK beta-barrel domain-like"/>
    <property type="match status" value="1"/>
</dbReference>
<feature type="domain" description="MOSC" evidence="1">
    <location>
        <begin position="163"/>
        <end position="321"/>
    </location>
</feature>